<dbReference type="SUPFAM" id="SSF55804">
    <property type="entry name" value="Phoshotransferase/anion transport protein"/>
    <property type="match status" value="1"/>
</dbReference>
<dbReference type="InterPro" id="IPR002178">
    <property type="entry name" value="PTS_EIIA_type-2_dom"/>
</dbReference>
<dbReference type="Gene3D" id="3.40.930.10">
    <property type="entry name" value="Mannitol-specific EII, Chain A"/>
    <property type="match status" value="1"/>
</dbReference>
<dbReference type="PROSITE" id="PS51094">
    <property type="entry name" value="PTS_EIIA_TYPE_2"/>
    <property type="match status" value="1"/>
</dbReference>
<reference evidence="2" key="1">
    <citation type="submission" date="2019-04" db="EMBL/GenBank/DDBJ databases">
        <authorList>
            <consortium name="Pathogen Informatics"/>
        </authorList>
    </citation>
    <scope>NUCLEOTIDE SEQUENCE</scope>
    <source>
        <strain evidence="2">NCTC9183</strain>
    </source>
</reference>
<evidence type="ECO:0000313" key="2">
    <source>
        <dbReference type="EMBL" id="VTM48820.1"/>
    </source>
</evidence>
<protein>
    <submittedName>
        <fullName evidence="2">PTS system ascorbate-specific transporter subunit IIA</fullName>
        <ecNumber evidence="2">2.7.1.-</ecNumber>
    </submittedName>
</protein>
<feature type="domain" description="PTS EIIA type-2" evidence="1">
    <location>
        <begin position="6"/>
        <end position="81"/>
    </location>
</feature>
<dbReference type="EMBL" id="CABDVL010000003">
    <property type="protein sequence ID" value="VTM48820.1"/>
    <property type="molecule type" value="Genomic_DNA"/>
</dbReference>
<sequence>MTIKELLIEADAIQVGVVESDWQRVIKLAARPLEAKGFISTEYSQAVIDNTLNHGAYYVFDEGMPSPMPAPNAASDATALA</sequence>
<dbReference type="GO" id="GO:0016740">
    <property type="term" value="F:transferase activity"/>
    <property type="evidence" value="ECO:0007669"/>
    <property type="project" value="UniProtKB-KW"/>
</dbReference>
<dbReference type="AlphaFoldDB" id="A0A4P0XHC2"/>
<keyword evidence="2" id="KW-0808">Transferase</keyword>
<name>A0A4P0XHC2_KLEPN</name>
<dbReference type="Proteomes" id="UP000507695">
    <property type="component" value="Unassembled WGS sequence"/>
</dbReference>
<gene>
    <name evidence="2" type="primary">cmtB</name>
    <name evidence="2" type="ORF">NCTC9183_00541</name>
</gene>
<organism evidence="2">
    <name type="scientific">Klebsiella pneumoniae</name>
    <dbReference type="NCBI Taxonomy" id="573"/>
    <lineage>
        <taxon>Bacteria</taxon>
        <taxon>Pseudomonadati</taxon>
        <taxon>Pseudomonadota</taxon>
        <taxon>Gammaproteobacteria</taxon>
        <taxon>Enterobacterales</taxon>
        <taxon>Enterobacteriaceae</taxon>
        <taxon>Klebsiella/Raoultella group</taxon>
        <taxon>Klebsiella</taxon>
        <taxon>Klebsiella pneumoniae complex</taxon>
    </lineage>
</organism>
<evidence type="ECO:0000259" key="1">
    <source>
        <dbReference type="PROSITE" id="PS51094"/>
    </source>
</evidence>
<accession>A0A4P0XHC2</accession>
<proteinExistence type="predicted"/>
<dbReference type="EC" id="2.7.1.-" evidence="2"/>
<dbReference type="InterPro" id="IPR016152">
    <property type="entry name" value="PTrfase/Anion_transptr"/>
</dbReference>